<keyword evidence="2 6" id="KW-0132">Cell division</keyword>
<gene>
    <name evidence="6 9" type="primary">minC</name>
    <name evidence="9" type="ORF">H0A36_16285</name>
</gene>
<evidence type="ECO:0000259" key="8">
    <source>
        <dbReference type="Pfam" id="PF05209"/>
    </source>
</evidence>
<name>A0A853ICD2_9GAMM</name>
<evidence type="ECO:0000313" key="9">
    <source>
        <dbReference type="EMBL" id="NYZ67571.1"/>
    </source>
</evidence>
<dbReference type="Gene3D" id="3.30.70.260">
    <property type="match status" value="1"/>
</dbReference>
<dbReference type="RefSeq" id="WP_180569594.1">
    <property type="nucleotide sequence ID" value="NZ_JACCKB010000027.1"/>
</dbReference>
<accession>A0A853ICD2</accession>
<evidence type="ECO:0000256" key="4">
    <source>
        <dbReference type="ARBA" id="ARBA00023306"/>
    </source>
</evidence>
<dbReference type="InterPro" id="IPR016098">
    <property type="entry name" value="CAP/MinC_C"/>
</dbReference>
<dbReference type="InterPro" id="IPR036145">
    <property type="entry name" value="MinC_C_sf"/>
</dbReference>
<keyword evidence="4 6" id="KW-0131">Cell cycle</keyword>
<dbReference type="InterPro" id="IPR007874">
    <property type="entry name" value="MinC_N"/>
</dbReference>
<evidence type="ECO:0000256" key="2">
    <source>
        <dbReference type="ARBA" id="ARBA00022618"/>
    </source>
</evidence>
<evidence type="ECO:0000313" key="10">
    <source>
        <dbReference type="Proteomes" id="UP000569732"/>
    </source>
</evidence>
<protein>
    <recommendedName>
        <fullName evidence="6">Probable septum site-determining protein MinC</fullName>
    </recommendedName>
</protein>
<keyword evidence="10" id="KW-1185">Reference proteome</keyword>
<comment type="similarity">
    <text evidence="1 6">Belongs to the MinC family.</text>
</comment>
<dbReference type="Proteomes" id="UP000569732">
    <property type="component" value="Unassembled WGS sequence"/>
</dbReference>
<evidence type="ECO:0000259" key="7">
    <source>
        <dbReference type="Pfam" id="PF03775"/>
    </source>
</evidence>
<feature type="domain" description="Septum formation inhibitor MinC C-terminal" evidence="7">
    <location>
        <begin position="161"/>
        <end position="261"/>
    </location>
</feature>
<evidence type="ECO:0000256" key="1">
    <source>
        <dbReference type="ARBA" id="ARBA00006291"/>
    </source>
</evidence>
<evidence type="ECO:0000256" key="6">
    <source>
        <dbReference type="HAMAP-Rule" id="MF_00267"/>
    </source>
</evidence>
<dbReference type="NCBIfam" id="TIGR01222">
    <property type="entry name" value="minC"/>
    <property type="match status" value="1"/>
</dbReference>
<dbReference type="PANTHER" id="PTHR34108:SF1">
    <property type="entry name" value="SEPTUM SITE-DETERMINING PROTEIN MINC"/>
    <property type="match status" value="1"/>
</dbReference>
<dbReference type="Pfam" id="PF03775">
    <property type="entry name" value="MinC_C"/>
    <property type="match status" value="1"/>
</dbReference>
<evidence type="ECO:0000256" key="5">
    <source>
        <dbReference type="ARBA" id="ARBA00025606"/>
    </source>
</evidence>
<proteinExistence type="inferred from homology"/>
<dbReference type="EMBL" id="JACCKB010000027">
    <property type="protein sequence ID" value="NYZ67571.1"/>
    <property type="molecule type" value="Genomic_DNA"/>
</dbReference>
<dbReference type="GO" id="GO:1901891">
    <property type="term" value="P:regulation of cell septum assembly"/>
    <property type="evidence" value="ECO:0007669"/>
    <property type="project" value="InterPro"/>
</dbReference>
<reference evidence="9 10" key="1">
    <citation type="submission" date="2020-07" db="EMBL/GenBank/DDBJ databases">
        <title>Endozoicomonas sp. nov., isolated from sediment.</title>
        <authorList>
            <person name="Gu T."/>
        </authorList>
    </citation>
    <scope>NUCLEOTIDE SEQUENCE [LARGE SCALE GENOMIC DNA]</scope>
    <source>
        <strain evidence="9 10">SM1973</strain>
    </source>
</reference>
<organism evidence="9 10">
    <name type="scientific">Spartinivicinus marinus</name>
    <dbReference type="NCBI Taxonomy" id="2994442"/>
    <lineage>
        <taxon>Bacteria</taxon>
        <taxon>Pseudomonadati</taxon>
        <taxon>Pseudomonadota</taxon>
        <taxon>Gammaproteobacteria</taxon>
        <taxon>Oceanospirillales</taxon>
        <taxon>Zooshikellaceae</taxon>
        <taxon>Spartinivicinus</taxon>
    </lineage>
</organism>
<comment type="caution">
    <text evidence="9">The sequence shown here is derived from an EMBL/GenBank/DDBJ whole genome shotgun (WGS) entry which is preliminary data.</text>
</comment>
<dbReference type="InterPro" id="IPR013033">
    <property type="entry name" value="MinC"/>
</dbReference>
<dbReference type="GO" id="GO:0000917">
    <property type="term" value="P:division septum assembly"/>
    <property type="evidence" value="ECO:0007669"/>
    <property type="project" value="UniProtKB-KW"/>
</dbReference>
<comment type="subunit">
    <text evidence="6">Interacts with MinD and FtsZ.</text>
</comment>
<dbReference type="Pfam" id="PF05209">
    <property type="entry name" value="MinC_N"/>
    <property type="match status" value="1"/>
</dbReference>
<keyword evidence="3 6" id="KW-0717">Septation</keyword>
<dbReference type="SUPFAM" id="SSF63848">
    <property type="entry name" value="Cell-division inhibitor MinC, C-terminal domain"/>
    <property type="match status" value="1"/>
</dbReference>
<dbReference type="AlphaFoldDB" id="A0A853ICD2"/>
<dbReference type="HAMAP" id="MF_00267">
    <property type="entry name" value="MinC"/>
    <property type="match status" value="1"/>
</dbReference>
<dbReference type="GO" id="GO:0051302">
    <property type="term" value="P:regulation of cell division"/>
    <property type="evidence" value="ECO:0007669"/>
    <property type="project" value="InterPro"/>
</dbReference>
<sequence length="264" mass="29045">MTTNANFASKEDSCFQLKTCRVNLTSIDLYRYQPEKFVTALSEKVEQAPNFFKQTPVIINLAKCINNHNLDLLELRQQCANHGLQVVAFRSDNIYIRQAASSAGLAWLPEEKATAAQHSLNHHQTDNVTAHTSTRSTTTEACTKGTLQPELPSKQQVATKFITHPVRSGQQLLAPEGDLVVVAPVSAGAELLAAGHIHVYGPLRGRALAGINGNHEARIFCQRFEPELIAIAGCYQVDNGIARDQWQQPVQVVLSNEELQIIAL</sequence>
<comment type="function">
    <text evidence="5 6">Cell division inhibitor that blocks the formation of polar Z ring septums. Rapidly oscillates between the poles of the cell to destabilize FtsZ filaments that have formed before they mature into polar Z rings. Prevents FtsZ polymerization.</text>
</comment>
<dbReference type="GO" id="GO:0000902">
    <property type="term" value="P:cell morphogenesis"/>
    <property type="evidence" value="ECO:0007669"/>
    <property type="project" value="InterPro"/>
</dbReference>
<dbReference type="PANTHER" id="PTHR34108">
    <property type="entry name" value="SEPTUM SITE-DETERMINING PROTEIN MINC"/>
    <property type="match status" value="1"/>
</dbReference>
<dbReference type="Gene3D" id="2.160.20.70">
    <property type="match status" value="1"/>
</dbReference>
<feature type="domain" description="Septum formation inhibitor MinC N-terminal" evidence="8">
    <location>
        <begin position="15"/>
        <end position="86"/>
    </location>
</feature>
<evidence type="ECO:0000256" key="3">
    <source>
        <dbReference type="ARBA" id="ARBA00023210"/>
    </source>
</evidence>
<dbReference type="InterPro" id="IPR005526">
    <property type="entry name" value="Septum_form_inhib_MinC_C"/>
</dbReference>